<reference evidence="3 4" key="1">
    <citation type="journal article" date="2007" name="Nature">
        <title>Light stimulates growth of proteorhodopsin-containing marine Flavobacteria.</title>
        <authorList>
            <person name="Gomez-Consarnau L."/>
            <person name="Gonzalez J.M."/>
            <person name="Coll-Llado M."/>
            <person name="Gourdon P."/>
            <person name="Pascher T."/>
            <person name="Neutze R."/>
            <person name="Pedros-Alio C."/>
            <person name="Pinhassi J."/>
        </authorList>
    </citation>
    <scope>NUCLEOTIDE SEQUENCE [LARGE SCALE GENOMIC DNA]</scope>
    <source>
        <strain evidence="3 4">MED217</strain>
    </source>
</reference>
<accession>A3XG52</accession>
<name>A3XG52_LEEBM</name>
<dbReference type="eggNOG" id="COG2353">
    <property type="taxonomic scope" value="Bacteria"/>
</dbReference>
<feature type="signal peptide" evidence="1">
    <location>
        <begin position="1"/>
        <end position="21"/>
    </location>
</feature>
<proteinExistence type="predicted"/>
<evidence type="ECO:0000256" key="1">
    <source>
        <dbReference type="SAM" id="SignalP"/>
    </source>
</evidence>
<dbReference type="EMBL" id="AANC01000001">
    <property type="protein sequence ID" value="EAQ50897.1"/>
    <property type="molecule type" value="Genomic_DNA"/>
</dbReference>
<dbReference type="AlphaFoldDB" id="A3XG52"/>
<dbReference type="Proteomes" id="UP000001601">
    <property type="component" value="Unassembled WGS sequence"/>
</dbReference>
<dbReference type="InterPro" id="IPR007372">
    <property type="entry name" value="Lipid/polyisoprenoid-bd_YceI"/>
</dbReference>
<dbReference type="Gene3D" id="2.40.128.110">
    <property type="entry name" value="Lipid/polyisoprenoid-binding, YceI-like"/>
    <property type="match status" value="1"/>
</dbReference>
<gene>
    <name evidence="3" type="ORF">MED217_15180</name>
</gene>
<dbReference type="RefSeq" id="WP_009781380.1">
    <property type="nucleotide sequence ID" value="NZ_CH672395.1"/>
</dbReference>
<dbReference type="OrthoDB" id="9811006at2"/>
<dbReference type="HOGENOM" id="CLU_071003_3_0_10"/>
<protein>
    <submittedName>
        <fullName evidence="3">YceI like family protein</fullName>
    </submittedName>
</protein>
<evidence type="ECO:0000313" key="3">
    <source>
        <dbReference type="EMBL" id="EAQ50897.1"/>
    </source>
</evidence>
<evidence type="ECO:0000259" key="2">
    <source>
        <dbReference type="SMART" id="SM00867"/>
    </source>
</evidence>
<dbReference type="PANTHER" id="PTHR34406">
    <property type="entry name" value="PROTEIN YCEI"/>
    <property type="match status" value="1"/>
</dbReference>
<keyword evidence="4" id="KW-1185">Reference proteome</keyword>
<feature type="domain" description="Lipid/polyisoprenoid-binding YceI-like" evidence="2">
    <location>
        <begin position="27"/>
        <end position="193"/>
    </location>
</feature>
<feature type="chain" id="PRO_5002663495" evidence="1">
    <location>
        <begin position="22"/>
        <end position="194"/>
    </location>
</feature>
<dbReference type="Pfam" id="PF04264">
    <property type="entry name" value="YceI"/>
    <property type="match status" value="1"/>
</dbReference>
<keyword evidence="1" id="KW-0732">Signal</keyword>
<dbReference type="SUPFAM" id="SSF101874">
    <property type="entry name" value="YceI-like"/>
    <property type="match status" value="1"/>
</dbReference>
<dbReference type="SMART" id="SM00867">
    <property type="entry name" value="YceI"/>
    <property type="match status" value="1"/>
</dbReference>
<dbReference type="InterPro" id="IPR036761">
    <property type="entry name" value="TTHA0802/YceI-like_sf"/>
</dbReference>
<comment type="caution">
    <text evidence="3">The sequence shown here is derived from an EMBL/GenBank/DDBJ whole genome shotgun (WGS) entry which is preliminary data.</text>
</comment>
<dbReference type="STRING" id="398720.MED217_15180"/>
<organism evidence="3 4">
    <name type="scientific">Leeuwenhoekiella blandensis (strain CECT 7118 / CCUG 51940 / KCTC 22103 / MED217)</name>
    <name type="common">Flavobacterium sp. (strain MED217)</name>
    <dbReference type="NCBI Taxonomy" id="398720"/>
    <lineage>
        <taxon>Bacteria</taxon>
        <taxon>Pseudomonadati</taxon>
        <taxon>Bacteroidota</taxon>
        <taxon>Flavobacteriia</taxon>
        <taxon>Flavobacteriales</taxon>
        <taxon>Flavobacteriaceae</taxon>
        <taxon>Leeuwenhoekiella</taxon>
    </lineage>
</organism>
<evidence type="ECO:0000313" key="4">
    <source>
        <dbReference type="Proteomes" id="UP000001601"/>
    </source>
</evidence>
<sequence length="194" mass="21665">MKRLNLIVTAIFLFGAWLSNAQTQPEIWKNDPPHSQLYFTVTHLGFNKISGTFDDTVIEVTATEADFSDARFEVTAQTNSINTLVEARNNHLKSADFFDIETYPTLTFTSTNLKKKGKNKYKLTGDLTMHGVTKPVTLDLVYQGETVNPMSSKQTIAFKATGTLKRSDYAIGGSFPEAIISDEVHIEFNGEFVQ</sequence>
<dbReference type="PANTHER" id="PTHR34406:SF1">
    <property type="entry name" value="PROTEIN YCEI"/>
    <property type="match status" value="1"/>
</dbReference>